<evidence type="ECO:0000313" key="3">
    <source>
        <dbReference type="EMBL" id="SVB58848.1"/>
    </source>
</evidence>
<dbReference type="Gene3D" id="3.40.50.2300">
    <property type="match status" value="2"/>
</dbReference>
<reference evidence="3" key="1">
    <citation type="submission" date="2018-05" db="EMBL/GenBank/DDBJ databases">
        <authorList>
            <person name="Lanie J.A."/>
            <person name="Ng W.-L."/>
            <person name="Kazmierczak K.M."/>
            <person name="Andrzejewski T.M."/>
            <person name="Davidsen T.M."/>
            <person name="Wayne K.J."/>
            <person name="Tettelin H."/>
            <person name="Glass J.I."/>
            <person name="Rusch D."/>
            <person name="Podicherti R."/>
            <person name="Tsui H.-C.T."/>
            <person name="Winkler M.E."/>
        </authorList>
    </citation>
    <scope>NUCLEOTIDE SEQUENCE</scope>
</reference>
<evidence type="ECO:0000256" key="1">
    <source>
        <dbReference type="ARBA" id="ARBA00022729"/>
    </source>
</evidence>
<organism evidence="3">
    <name type="scientific">marine metagenome</name>
    <dbReference type="NCBI Taxonomy" id="408172"/>
    <lineage>
        <taxon>unclassified sequences</taxon>
        <taxon>metagenomes</taxon>
        <taxon>ecological metagenomes</taxon>
    </lineage>
</organism>
<dbReference type="InterPro" id="IPR028081">
    <property type="entry name" value="Leu-bd"/>
</dbReference>
<dbReference type="AlphaFoldDB" id="A0A382F732"/>
<gene>
    <name evidence="3" type="ORF">METZ01_LOCUS211702</name>
</gene>
<dbReference type="InterPro" id="IPR006311">
    <property type="entry name" value="TAT_signal"/>
</dbReference>
<dbReference type="EMBL" id="UINC01048385">
    <property type="protein sequence ID" value="SVB58848.1"/>
    <property type="molecule type" value="Genomic_DNA"/>
</dbReference>
<name>A0A382F732_9ZZZZ</name>
<evidence type="ECO:0000259" key="2">
    <source>
        <dbReference type="Pfam" id="PF13458"/>
    </source>
</evidence>
<dbReference type="SUPFAM" id="SSF53822">
    <property type="entry name" value="Periplasmic binding protein-like I"/>
    <property type="match status" value="1"/>
</dbReference>
<accession>A0A382F732</accession>
<dbReference type="InterPro" id="IPR051010">
    <property type="entry name" value="BCAA_transport"/>
</dbReference>
<dbReference type="PROSITE" id="PS51318">
    <property type="entry name" value="TAT"/>
    <property type="match status" value="1"/>
</dbReference>
<proteinExistence type="predicted"/>
<protein>
    <recommendedName>
        <fullName evidence="2">Leucine-binding protein domain-containing protein</fullName>
    </recommendedName>
</protein>
<sequence>MEGKEKKPEQSVKNKSQISRRSLFGTTAAVAGAGVLASNLTDPFVRSAYAAGSDAPIRIGFQVHRTGIGATYGKWYERTTNAAAKYINEHGGMGGRPVEIVPEDDGTDPKRGADVVEKFATQHKVDFVYGTLFSHVVMGSSPRAGELKIPYFVVSEGYQVASGALNRYVFQPCITDVRSQISAMSGWIFNNLGKKMTLIYPDYAFGYNHRDYASAAAEKHGAKISAKLAIPPTASSFTRYFAKIPKDTEVIYHVMVGPGVLTFVREMGEHFGSNRPEIFGFIDSLEGVALDSPGLDFLNGTYFWEAMPRYADGYPTHGEKVYRNAVGVNANGASKSDLKDVSTYSHMFGCWETLFAIKEAVEQSGYRDKRDYANLIETFEGFQGFNEGIAHPQGSKMFSGKSHQCYGQQFISKVENSKFNVVHRTSIEDGYYEPETDYTKLPL</sequence>
<dbReference type="PANTHER" id="PTHR30483">
    <property type="entry name" value="LEUCINE-SPECIFIC-BINDING PROTEIN"/>
    <property type="match status" value="1"/>
</dbReference>
<keyword evidence="1" id="KW-0732">Signal</keyword>
<dbReference type="PANTHER" id="PTHR30483:SF6">
    <property type="entry name" value="PERIPLASMIC BINDING PROTEIN OF ABC TRANSPORTER FOR NATURAL AMINO ACIDS"/>
    <property type="match status" value="1"/>
</dbReference>
<feature type="domain" description="Leucine-binding protein" evidence="2">
    <location>
        <begin position="56"/>
        <end position="415"/>
    </location>
</feature>
<dbReference type="Pfam" id="PF13458">
    <property type="entry name" value="Peripla_BP_6"/>
    <property type="match status" value="1"/>
</dbReference>
<dbReference type="InterPro" id="IPR028082">
    <property type="entry name" value="Peripla_BP_I"/>
</dbReference>